<feature type="domain" description="DUF6321" evidence="1">
    <location>
        <begin position="7"/>
        <end position="77"/>
    </location>
</feature>
<accession>A0A6J5NT91</accession>
<proteinExistence type="predicted"/>
<sequence>MPLKKYQNPSGGLNAAGRAFYKRTEGSNLKAPVKGTPAGPEQLRRKASFLARMAGNDGPDFDEKGRPTRKLLSLRAWGASSTADAKKKAASLSARYKRMKESKK</sequence>
<dbReference type="EMBL" id="LR796714">
    <property type="protein sequence ID" value="CAB4160541.1"/>
    <property type="molecule type" value="Genomic_DNA"/>
</dbReference>
<organism evidence="2">
    <name type="scientific">uncultured Caudovirales phage</name>
    <dbReference type="NCBI Taxonomy" id="2100421"/>
    <lineage>
        <taxon>Viruses</taxon>
        <taxon>Duplodnaviria</taxon>
        <taxon>Heunggongvirae</taxon>
        <taxon>Uroviricota</taxon>
        <taxon>Caudoviricetes</taxon>
        <taxon>Peduoviridae</taxon>
        <taxon>Maltschvirus</taxon>
        <taxon>Maltschvirus maltsch</taxon>
    </lineage>
</organism>
<dbReference type="Pfam" id="PF19846">
    <property type="entry name" value="DUF6321"/>
    <property type="match status" value="1"/>
</dbReference>
<reference evidence="2" key="1">
    <citation type="submission" date="2020-04" db="EMBL/GenBank/DDBJ databases">
        <authorList>
            <person name="Chiriac C."/>
            <person name="Salcher M."/>
            <person name="Ghai R."/>
            <person name="Kavagutti S V."/>
        </authorList>
    </citation>
    <scope>NUCLEOTIDE SEQUENCE</scope>
</reference>
<evidence type="ECO:0000313" key="2">
    <source>
        <dbReference type="EMBL" id="CAB4160541.1"/>
    </source>
</evidence>
<dbReference type="InterPro" id="IPR046284">
    <property type="entry name" value="DUF6321"/>
</dbReference>
<protein>
    <recommendedName>
        <fullName evidence="1">DUF6321 domain-containing protein</fullName>
    </recommendedName>
</protein>
<gene>
    <name evidence="2" type="ORF">UFOVP767_20</name>
</gene>
<name>A0A6J5NT91_9CAUD</name>
<evidence type="ECO:0000259" key="1">
    <source>
        <dbReference type="Pfam" id="PF19846"/>
    </source>
</evidence>